<dbReference type="SUPFAM" id="SSF48371">
    <property type="entry name" value="ARM repeat"/>
    <property type="match status" value="1"/>
</dbReference>
<dbReference type="OrthoDB" id="1924287at2759"/>
<dbReference type="PANTHER" id="PTHR18034:SF3">
    <property type="entry name" value="PRE-MRNA-SPLICING FACTOR CWC22 HOMOLOG"/>
    <property type="match status" value="1"/>
</dbReference>
<dbReference type="GO" id="GO:0003723">
    <property type="term" value="F:RNA binding"/>
    <property type="evidence" value="ECO:0007669"/>
    <property type="project" value="InterPro"/>
</dbReference>
<evidence type="ECO:0000313" key="10">
    <source>
        <dbReference type="Proteomes" id="UP000245207"/>
    </source>
</evidence>
<feature type="domain" description="MI" evidence="8">
    <location>
        <begin position="600"/>
        <end position="716"/>
    </location>
</feature>
<evidence type="ECO:0000256" key="1">
    <source>
        <dbReference type="ARBA" id="ARBA00004123"/>
    </source>
</evidence>
<feature type="compositionally biased region" description="Acidic residues" evidence="7">
    <location>
        <begin position="308"/>
        <end position="328"/>
    </location>
</feature>
<dbReference type="AlphaFoldDB" id="A0A2U1QAE9"/>
<dbReference type="Proteomes" id="UP000245207">
    <property type="component" value="Unassembled WGS sequence"/>
</dbReference>
<name>A0A2U1QAE9_ARTAN</name>
<feature type="region of interest" description="Disordered" evidence="7">
    <location>
        <begin position="303"/>
        <end position="338"/>
    </location>
</feature>
<evidence type="ECO:0000256" key="7">
    <source>
        <dbReference type="SAM" id="MobiDB-lite"/>
    </source>
</evidence>
<dbReference type="Pfam" id="PF02854">
    <property type="entry name" value="MIF4G"/>
    <property type="match status" value="1"/>
</dbReference>
<gene>
    <name evidence="9" type="ORF">CTI12_AA054920</name>
</gene>
<dbReference type="InterPro" id="IPR016024">
    <property type="entry name" value="ARM-type_fold"/>
</dbReference>
<evidence type="ECO:0000256" key="3">
    <source>
        <dbReference type="ARBA" id="ARBA00022664"/>
    </source>
</evidence>
<accession>A0A2U1QAE9</accession>
<proteinExistence type="inferred from homology"/>
<feature type="domain" description="MI" evidence="8">
    <location>
        <begin position="342"/>
        <end position="458"/>
    </location>
</feature>
<dbReference type="InterPro" id="IPR003891">
    <property type="entry name" value="Initiation_fac_eIF4g_MI"/>
</dbReference>
<evidence type="ECO:0000256" key="6">
    <source>
        <dbReference type="ARBA" id="ARBA00023242"/>
    </source>
</evidence>
<protein>
    <submittedName>
        <fullName evidence="9">MIF4G domain-containing protein / MA3 domain-containing protein isoform 1</fullName>
    </submittedName>
</protein>
<dbReference type="InterPro" id="IPR003890">
    <property type="entry name" value="MIF4G-like_typ-3"/>
</dbReference>
<feature type="compositionally biased region" description="Basic and acidic residues" evidence="7">
    <location>
        <begin position="1"/>
        <end position="27"/>
    </location>
</feature>
<keyword evidence="5" id="KW-0508">mRNA splicing</keyword>
<dbReference type="FunFam" id="1.25.40.180:FF:000004">
    <property type="entry name" value="pre-mRNA-splicing factor CWC22 homolog"/>
    <property type="match status" value="1"/>
</dbReference>
<evidence type="ECO:0000256" key="5">
    <source>
        <dbReference type="ARBA" id="ARBA00023187"/>
    </source>
</evidence>
<dbReference type="GO" id="GO:0000398">
    <property type="term" value="P:mRNA splicing, via spliceosome"/>
    <property type="evidence" value="ECO:0007669"/>
    <property type="project" value="TreeGrafter"/>
</dbReference>
<dbReference type="Pfam" id="PF02847">
    <property type="entry name" value="MA3"/>
    <property type="match status" value="2"/>
</dbReference>
<dbReference type="Gene3D" id="1.25.40.180">
    <property type="match status" value="1"/>
</dbReference>
<comment type="caution">
    <text evidence="9">The sequence shown here is derived from an EMBL/GenBank/DDBJ whole genome shotgun (WGS) entry which is preliminary data.</text>
</comment>
<evidence type="ECO:0000256" key="4">
    <source>
        <dbReference type="ARBA" id="ARBA00022845"/>
    </source>
</evidence>
<dbReference type="SMART" id="SM00543">
    <property type="entry name" value="MIF4G"/>
    <property type="match status" value="1"/>
</dbReference>
<dbReference type="GO" id="GO:0006417">
    <property type="term" value="P:regulation of translation"/>
    <property type="evidence" value="ECO:0007669"/>
    <property type="project" value="UniProtKB-KW"/>
</dbReference>
<dbReference type="PROSITE" id="PS51366">
    <property type="entry name" value="MI"/>
    <property type="match status" value="2"/>
</dbReference>
<dbReference type="EMBL" id="PKPP01000274">
    <property type="protein sequence ID" value="PWA94976.1"/>
    <property type="molecule type" value="Genomic_DNA"/>
</dbReference>
<sequence length="819" mass="95384">MEKQSCLKRNRSNEKNVKYDKRPRTKTENGGVYIPPFKLDQMMSNIQDKSSVEYQRMAWDALKKSINGLVNKVNAENIRNIIPELFSENLIRGKGLFCRSCVKSQMASPCFTDVIAAMAAVVNSKFPDVGHLLLRRVVFLFDLAYKRNDKHQLLATAKFIAHLLNQLVVNELLALELLVMLLENPTDDSVEVAVGFVTECGSMLQDVCPRGLDGIFDRFRDILYEGEIDKRVEFMTESLFALRKANFKGHPAVRAELDLVEPEDQTTHEISLCDPIDPEFDKDIFKVNPKFIEEEENYENIKKTILGDESDDGVESIDESSSEEDEEEQKSIRDDTGTDSVNLRKTIYETIMSSLDYEEAGHKLLKLKLTPEQEMDLCCLIIECTIHEKSYRRFYGLLAQHFCTISNSYKQNFEKCFLEQYLLIHRLETNKLRNIASLLAHLLATDGLPWHVLSYIRLTEDDTTSSSRIFLKYLFQELSYHLGICLLKERLSGPTMQSYFESIFPRDNLKNTRFSINFFTSIGLGGITDDLREYLKNMQRAVGFNMAQQMYYSNIDMIMDDKYVMYDKGLQRFSYDFDSSQEQDYDMMCINDDTRANRINLRRVIYETIMSSHDFEETGHKLMELELEPSQVVDLCIMIIKCCSMEISYRGYYGLLAQRLCIIDNVYKEIFEKLFVQQYLSTHCLEKNKLRNIAKFFAHLLATNGLPWHVLGYIRLTENDTTSTSRSYIKILFQELREQIGVRALKARLSDPRMQADFESLFPRNNPRNTRFSINFFTSIGLGDITDDLEDYLKTMPRLMMLQSESDRDFRRNKRRRAY</sequence>
<keyword evidence="6" id="KW-0539">Nucleus</keyword>
<dbReference type="InterPro" id="IPR050781">
    <property type="entry name" value="CWC22_splicing_factor"/>
</dbReference>
<evidence type="ECO:0000313" key="9">
    <source>
        <dbReference type="EMBL" id="PWA94976.1"/>
    </source>
</evidence>
<dbReference type="STRING" id="35608.A0A2U1QAE9"/>
<keyword evidence="4" id="KW-0810">Translation regulation</keyword>
<comment type="subcellular location">
    <subcellularLocation>
        <location evidence="1">Nucleus</location>
    </subcellularLocation>
</comment>
<keyword evidence="3" id="KW-0507">mRNA processing</keyword>
<dbReference type="GO" id="GO:0071013">
    <property type="term" value="C:catalytic step 2 spliceosome"/>
    <property type="evidence" value="ECO:0007669"/>
    <property type="project" value="TreeGrafter"/>
</dbReference>
<dbReference type="PANTHER" id="PTHR18034">
    <property type="entry name" value="CELL CYCLE CONTROL PROTEIN CWF22-RELATED"/>
    <property type="match status" value="1"/>
</dbReference>
<evidence type="ECO:0000259" key="8">
    <source>
        <dbReference type="PROSITE" id="PS51366"/>
    </source>
</evidence>
<reference evidence="9 10" key="1">
    <citation type="journal article" date="2018" name="Mol. Plant">
        <title>The genome of Artemisia annua provides insight into the evolution of Asteraceae family and artemisinin biosynthesis.</title>
        <authorList>
            <person name="Shen Q."/>
            <person name="Zhang L."/>
            <person name="Liao Z."/>
            <person name="Wang S."/>
            <person name="Yan T."/>
            <person name="Shi P."/>
            <person name="Liu M."/>
            <person name="Fu X."/>
            <person name="Pan Q."/>
            <person name="Wang Y."/>
            <person name="Lv Z."/>
            <person name="Lu X."/>
            <person name="Zhang F."/>
            <person name="Jiang W."/>
            <person name="Ma Y."/>
            <person name="Chen M."/>
            <person name="Hao X."/>
            <person name="Li L."/>
            <person name="Tang Y."/>
            <person name="Lv G."/>
            <person name="Zhou Y."/>
            <person name="Sun X."/>
            <person name="Brodelius P.E."/>
            <person name="Rose J.K.C."/>
            <person name="Tang K."/>
        </authorList>
    </citation>
    <scope>NUCLEOTIDE SEQUENCE [LARGE SCALE GENOMIC DNA]</scope>
    <source>
        <strain evidence="10">cv. Huhao1</strain>
        <tissue evidence="9">Leaf</tissue>
    </source>
</reference>
<organism evidence="9 10">
    <name type="scientific">Artemisia annua</name>
    <name type="common">Sweet wormwood</name>
    <dbReference type="NCBI Taxonomy" id="35608"/>
    <lineage>
        <taxon>Eukaryota</taxon>
        <taxon>Viridiplantae</taxon>
        <taxon>Streptophyta</taxon>
        <taxon>Embryophyta</taxon>
        <taxon>Tracheophyta</taxon>
        <taxon>Spermatophyta</taxon>
        <taxon>Magnoliopsida</taxon>
        <taxon>eudicotyledons</taxon>
        <taxon>Gunneridae</taxon>
        <taxon>Pentapetalae</taxon>
        <taxon>asterids</taxon>
        <taxon>campanulids</taxon>
        <taxon>Asterales</taxon>
        <taxon>Asteraceae</taxon>
        <taxon>Asteroideae</taxon>
        <taxon>Anthemideae</taxon>
        <taxon>Artemisiinae</taxon>
        <taxon>Artemisia</taxon>
    </lineage>
</organism>
<evidence type="ECO:0000256" key="2">
    <source>
        <dbReference type="ARBA" id="ARBA00006856"/>
    </source>
</evidence>
<feature type="region of interest" description="Disordered" evidence="7">
    <location>
        <begin position="1"/>
        <end position="30"/>
    </location>
</feature>
<dbReference type="SMART" id="SM00544">
    <property type="entry name" value="MA3"/>
    <property type="match status" value="2"/>
</dbReference>
<keyword evidence="10" id="KW-1185">Reference proteome</keyword>
<comment type="similarity">
    <text evidence="2">Belongs to the CWC22 family.</text>
</comment>